<accession>A0A0E9U471</accession>
<proteinExistence type="predicted"/>
<sequence>MVARACSTVKELLPAVYLKMLIDSSHCCFGSLYVRNAIT</sequence>
<protein>
    <submittedName>
        <fullName evidence="1">Uncharacterized protein</fullName>
    </submittedName>
</protein>
<organism evidence="1">
    <name type="scientific">Anguilla anguilla</name>
    <name type="common">European freshwater eel</name>
    <name type="synonym">Muraena anguilla</name>
    <dbReference type="NCBI Taxonomy" id="7936"/>
    <lineage>
        <taxon>Eukaryota</taxon>
        <taxon>Metazoa</taxon>
        <taxon>Chordata</taxon>
        <taxon>Craniata</taxon>
        <taxon>Vertebrata</taxon>
        <taxon>Euteleostomi</taxon>
        <taxon>Actinopterygii</taxon>
        <taxon>Neopterygii</taxon>
        <taxon>Teleostei</taxon>
        <taxon>Anguilliformes</taxon>
        <taxon>Anguillidae</taxon>
        <taxon>Anguilla</taxon>
    </lineage>
</organism>
<reference evidence="1" key="1">
    <citation type="submission" date="2014-11" db="EMBL/GenBank/DDBJ databases">
        <authorList>
            <person name="Amaro Gonzalez C."/>
        </authorList>
    </citation>
    <scope>NUCLEOTIDE SEQUENCE</scope>
</reference>
<reference evidence="1" key="2">
    <citation type="journal article" date="2015" name="Fish Shellfish Immunol.">
        <title>Early steps in the European eel (Anguilla anguilla)-Vibrio vulnificus interaction in the gills: Role of the RtxA13 toxin.</title>
        <authorList>
            <person name="Callol A."/>
            <person name="Pajuelo D."/>
            <person name="Ebbesson L."/>
            <person name="Teles M."/>
            <person name="MacKenzie S."/>
            <person name="Amaro C."/>
        </authorList>
    </citation>
    <scope>NUCLEOTIDE SEQUENCE</scope>
</reference>
<dbReference type="AlphaFoldDB" id="A0A0E9U471"/>
<evidence type="ECO:0000313" key="1">
    <source>
        <dbReference type="EMBL" id="JAH60616.1"/>
    </source>
</evidence>
<name>A0A0E9U471_ANGAN</name>
<dbReference type="EMBL" id="GBXM01047961">
    <property type="protein sequence ID" value="JAH60616.1"/>
    <property type="molecule type" value="Transcribed_RNA"/>
</dbReference>